<dbReference type="Gene3D" id="3.40.50.1980">
    <property type="entry name" value="Nitrogenase molybdenum iron protein domain"/>
    <property type="match status" value="2"/>
</dbReference>
<dbReference type="PROSITE" id="PS50983">
    <property type="entry name" value="FE_B12_PBP"/>
    <property type="match status" value="1"/>
</dbReference>
<dbReference type="RefSeq" id="WP_176163102.1">
    <property type="nucleotide sequence ID" value="NZ_CP054929.1"/>
</dbReference>
<evidence type="ECO:0000256" key="5">
    <source>
        <dbReference type="SAM" id="MobiDB-lite"/>
    </source>
</evidence>
<evidence type="ECO:0000256" key="6">
    <source>
        <dbReference type="SAM" id="SignalP"/>
    </source>
</evidence>
<evidence type="ECO:0000313" key="8">
    <source>
        <dbReference type="EMBL" id="QKW51382.1"/>
    </source>
</evidence>
<dbReference type="PANTHER" id="PTHR30532">
    <property type="entry name" value="IRON III DICITRATE-BINDING PERIPLASMIC PROTEIN"/>
    <property type="match status" value="1"/>
</dbReference>
<evidence type="ECO:0000256" key="4">
    <source>
        <dbReference type="ARBA" id="ARBA00022729"/>
    </source>
</evidence>
<keyword evidence="3" id="KW-0813">Transport</keyword>
<dbReference type="AlphaFoldDB" id="A0A7H8NAI1"/>
<dbReference type="PANTHER" id="PTHR30532:SF24">
    <property type="entry name" value="FERRIC ENTEROBACTIN-BINDING PERIPLASMIC PROTEIN FEPB"/>
    <property type="match status" value="1"/>
</dbReference>
<dbReference type="PROSITE" id="PS51257">
    <property type="entry name" value="PROKAR_LIPOPROTEIN"/>
    <property type="match status" value="1"/>
</dbReference>
<dbReference type="GO" id="GO:1901678">
    <property type="term" value="P:iron coordination entity transport"/>
    <property type="evidence" value="ECO:0007669"/>
    <property type="project" value="UniProtKB-ARBA"/>
</dbReference>
<organism evidence="8 9">
    <name type="scientific">Streptomyces buecherae</name>
    <dbReference type="NCBI Taxonomy" id="2763006"/>
    <lineage>
        <taxon>Bacteria</taxon>
        <taxon>Bacillati</taxon>
        <taxon>Actinomycetota</taxon>
        <taxon>Actinomycetes</taxon>
        <taxon>Kitasatosporales</taxon>
        <taxon>Streptomycetaceae</taxon>
        <taxon>Streptomyces</taxon>
    </lineage>
</organism>
<feature type="signal peptide" evidence="6">
    <location>
        <begin position="1"/>
        <end position="22"/>
    </location>
</feature>
<dbReference type="SUPFAM" id="SSF53807">
    <property type="entry name" value="Helical backbone' metal receptor"/>
    <property type="match status" value="1"/>
</dbReference>
<keyword evidence="9" id="KW-1185">Reference proteome</keyword>
<dbReference type="Pfam" id="PF01497">
    <property type="entry name" value="Peripla_BP_2"/>
    <property type="match status" value="1"/>
</dbReference>
<evidence type="ECO:0000256" key="2">
    <source>
        <dbReference type="ARBA" id="ARBA00008814"/>
    </source>
</evidence>
<name>A0A7H8NAI1_9ACTN</name>
<dbReference type="CDD" id="cd01146">
    <property type="entry name" value="FhuD"/>
    <property type="match status" value="1"/>
</dbReference>
<protein>
    <submittedName>
        <fullName evidence="8">Iron-siderophore ABC transporter substrate-binding protein</fullName>
    </submittedName>
</protein>
<sequence>MRSIRLRLFTAAAATAALLTVAACGGSSSDGDDAKTDDTKGSASAGTDGSASSDGPVADGTFPITIKHALGKTTIKKKPERVATVNWANHEVPLALGVVPVGMAKADFGDDDGDGVLPWVEKKLDDLGAKTPVLFDENDGIDFEAVADTQPDVILATYSGMTKQDYETLSEIAPVVVYPDAPWATPWREIIRSNSKAIGLAGKGEAMIKDLEGQIARTVNKYPQLKGKSAMFMTHIDPGDVSEVGFYTANDTRTLFFEDLGLKIPDSVAKASKGTDKFALTRSAEQIDEFNDVDIVTGYGDDKGTLARTLRKDPLVSKLPAIKRDSMYLLPGTSPLATAANPTPLSISWVLEDYVAALAKAADKVT</sequence>
<feature type="chain" id="PRO_5039020027" evidence="6">
    <location>
        <begin position="23"/>
        <end position="366"/>
    </location>
</feature>
<comment type="similarity">
    <text evidence="2">Belongs to the bacterial solute-binding protein 8 family.</text>
</comment>
<evidence type="ECO:0000313" key="9">
    <source>
        <dbReference type="Proteomes" id="UP000509303"/>
    </source>
</evidence>
<feature type="compositionally biased region" description="Low complexity" evidence="5">
    <location>
        <begin position="41"/>
        <end position="55"/>
    </location>
</feature>
<keyword evidence="4 6" id="KW-0732">Signal</keyword>
<dbReference type="InterPro" id="IPR002491">
    <property type="entry name" value="ABC_transptr_periplasmic_BD"/>
</dbReference>
<dbReference type="Proteomes" id="UP000509303">
    <property type="component" value="Chromosome"/>
</dbReference>
<accession>A0A7H8NAI1</accession>
<feature type="domain" description="Fe/B12 periplasmic-binding" evidence="7">
    <location>
        <begin position="81"/>
        <end position="362"/>
    </location>
</feature>
<evidence type="ECO:0000259" key="7">
    <source>
        <dbReference type="PROSITE" id="PS50983"/>
    </source>
</evidence>
<dbReference type="InterPro" id="IPR051313">
    <property type="entry name" value="Bact_iron-sidero_bind"/>
</dbReference>
<dbReference type="EMBL" id="CP054929">
    <property type="protein sequence ID" value="QKW51382.1"/>
    <property type="molecule type" value="Genomic_DNA"/>
</dbReference>
<comment type="subcellular location">
    <subcellularLocation>
        <location evidence="1">Cell envelope</location>
    </subcellularLocation>
</comment>
<feature type="region of interest" description="Disordered" evidence="5">
    <location>
        <begin position="25"/>
        <end position="58"/>
    </location>
</feature>
<evidence type="ECO:0000256" key="1">
    <source>
        <dbReference type="ARBA" id="ARBA00004196"/>
    </source>
</evidence>
<gene>
    <name evidence="8" type="ORF">HUT08_19650</name>
</gene>
<dbReference type="GO" id="GO:0030288">
    <property type="term" value="C:outer membrane-bounded periplasmic space"/>
    <property type="evidence" value="ECO:0007669"/>
    <property type="project" value="TreeGrafter"/>
</dbReference>
<proteinExistence type="inferred from homology"/>
<reference evidence="8 9" key="1">
    <citation type="submission" date="2020-06" db="EMBL/GenBank/DDBJ databases">
        <title>Genome mining for natural products.</title>
        <authorList>
            <person name="Zhang B."/>
            <person name="Shi J."/>
            <person name="Ge H."/>
        </authorList>
    </citation>
    <scope>NUCLEOTIDE SEQUENCE [LARGE SCALE GENOMIC DNA]</scope>
    <source>
        <strain evidence="8 9">NA00687</strain>
    </source>
</reference>
<evidence type="ECO:0000256" key="3">
    <source>
        <dbReference type="ARBA" id="ARBA00022448"/>
    </source>
</evidence>